<evidence type="ECO:0000259" key="6">
    <source>
        <dbReference type="PROSITE" id="PS50234"/>
    </source>
</evidence>
<dbReference type="PROSITE" id="PS50111">
    <property type="entry name" value="CHEMOTAXIS_TRANSDUC_2"/>
    <property type="match status" value="1"/>
</dbReference>
<dbReference type="AlphaFoldDB" id="A0A419T335"/>
<dbReference type="PANTHER" id="PTHR32089:SF112">
    <property type="entry name" value="LYSOZYME-LIKE PROTEIN-RELATED"/>
    <property type="match status" value="1"/>
</dbReference>
<dbReference type="EMBL" id="MCIB01000014">
    <property type="protein sequence ID" value="RKD31950.1"/>
    <property type="molecule type" value="Genomic_DNA"/>
</dbReference>
<evidence type="ECO:0000256" key="4">
    <source>
        <dbReference type="SAM" id="Phobius"/>
    </source>
</evidence>
<organism evidence="7 8">
    <name type="scientific">Thermohalobacter berrensis</name>
    <dbReference type="NCBI Taxonomy" id="99594"/>
    <lineage>
        <taxon>Bacteria</taxon>
        <taxon>Bacillati</taxon>
        <taxon>Bacillota</taxon>
        <taxon>Tissierellia</taxon>
        <taxon>Tissierellales</taxon>
        <taxon>Thermohalobacteraceae</taxon>
        <taxon>Thermohalobacter</taxon>
    </lineage>
</organism>
<keyword evidence="4" id="KW-0472">Membrane</keyword>
<evidence type="ECO:0008006" key="9">
    <source>
        <dbReference type="Google" id="ProtNLM"/>
    </source>
</evidence>
<keyword evidence="1 2" id="KW-0807">Transducer</keyword>
<reference evidence="7 8" key="1">
    <citation type="submission" date="2016-08" db="EMBL/GenBank/DDBJ databases">
        <title>Novel Firmicutes and Novel Genomes.</title>
        <authorList>
            <person name="Poppleton D.I."/>
            <person name="Gribaldo S."/>
        </authorList>
    </citation>
    <scope>NUCLEOTIDE SEQUENCE [LARGE SCALE GENOMIC DNA]</scope>
    <source>
        <strain evidence="7 8">CTT3</strain>
    </source>
</reference>
<dbReference type="Proteomes" id="UP000284177">
    <property type="component" value="Unassembled WGS sequence"/>
</dbReference>
<evidence type="ECO:0000313" key="7">
    <source>
        <dbReference type="EMBL" id="RKD31950.1"/>
    </source>
</evidence>
<evidence type="ECO:0000313" key="8">
    <source>
        <dbReference type="Proteomes" id="UP000284177"/>
    </source>
</evidence>
<sequence>MKNKKLLYLIATLLILPNIIFMIFNFTSNIQNFQNTNISVVFYAINIIIGLVIVYIINSKLFKPSKYISQIIKDISSGNFYYAAALVKDKKTVKNSIFGDLMELLINSLYKIIKELEMGAEKDTSYAGKLLNGVEDASYSSEEIVKAMEELSSGAEENASSSESISQAVKELVDYATNTEEEVGKVYNLVEEIGETSDKMESTLRKLVEEIEKTASSNKASAENMRMLESKLDEIENIVLFVTDIAEQTNLLALNAAIEAARAGEAGKGFAVVAEEVRKLAEESQRSVEDIKNLAQDIRKQTSTTAKNVEEVVEMTTENINNVKTAFKQFAELSKGTVTIKKSIDEVKSFLATEVEKAKGIFEDTDRLSEVAQNTLSNIEEVNAASENHHAVMDNIKDIAELLNDAANNQVKLIDDFAGEGYIDEKHKQKLEDAKNLLKDMASRDEVISMEKENMKNLVGSIVEGNKAYQFAFVTDSKGVVVCTNNGNYEGEEVSFRTWFKKAKEGQLFISKPYISLETDSTCITISHPIYDQNDNVKGVFGIDLEI</sequence>
<dbReference type="SUPFAM" id="SSF103190">
    <property type="entry name" value="Sensory domain-like"/>
    <property type="match status" value="1"/>
</dbReference>
<dbReference type="Pfam" id="PF22673">
    <property type="entry name" value="MCP-like_PDC_1"/>
    <property type="match status" value="1"/>
</dbReference>
<feature type="transmembrane region" description="Helical" evidence="4">
    <location>
        <begin position="7"/>
        <end position="26"/>
    </location>
</feature>
<feature type="transmembrane region" description="Helical" evidence="4">
    <location>
        <begin position="38"/>
        <end position="57"/>
    </location>
</feature>
<keyword evidence="4" id="KW-0812">Transmembrane</keyword>
<keyword evidence="3" id="KW-0175">Coiled coil</keyword>
<dbReference type="InterPro" id="IPR029151">
    <property type="entry name" value="Sensor-like_sf"/>
</dbReference>
<feature type="domain" description="VWFA" evidence="6">
    <location>
        <begin position="82"/>
        <end position="320"/>
    </location>
</feature>
<evidence type="ECO:0000256" key="3">
    <source>
        <dbReference type="SAM" id="Coils"/>
    </source>
</evidence>
<dbReference type="Gene3D" id="3.30.450.20">
    <property type="entry name" value="PAS domain"/>
    <property type="match status" value="1"/>
</dbReference>
<accession>A0A419T335</accession>
<dbReference type="SUPFAM" id="SSF58104">
    <property type="entry name" value="Methyl-accepting chemotaxis protein (MCP) signaling domain"/>
    <property type="match status" value="1"/>
</dbReference>
<dbReference type="Pfam" id="PF00015">
    <property type="entry name" value="MCPsignal"/>
    <property type="match status" value="1"/>
</dbReference>
<dbReference type="PROSITE" id="PS50234">
    <property type="entry name" value="VWFA"/>
    <property type="match status" value="1"/>
</dbReference>
<dbReference type="Gene3D" id="1.10.287.950">
    <property type="entry name" value="Methyl-accepting chemotaxis protein"/>
    <property type="match status" value="1"/>
</dbReference>
<evidence type="ECO:0000256" key="1">
    <source>
        <dbReference type="ARBA" id="ARBA00023224"/>
    </source>
</evidence>
<keyword evidence="8" id="KW-1185">Reference proteome</keyword>
<proteinExistence type="predicted"/>
<dbReference type="PANTHER" id="PTHR32089">
    <property type="entry name" value="METHYL-ACCEPTING CHEMOTAXIS PROTEIN MCPB"/>
    <property type="match status" value="1"/>
</dbReference>
<name>A0A419T335_9FIRM</name>
<keyword evidence="4" id="KW-1133">Transmembrane helix</keyword>
<dbReference type="InterPro" id="IPR002035">
    <property type="entry name" value="VWF_A"/>
</dbReference>
<comment type="caution">
    <text evidence="7">The sequence shown here is derived from an EMBL/GenBank/DDBJ whole genome shotgun (WGS) entry which is preliminary data.</text>
</comment>
<dbReference type="RefSeq" id="WP_183108781.1">
    <property type="nucleotide sequence ID" value="NZ_MCIB01000014.1"/>
</dbReference>
<gene>
    <name evidence="7" type="ORF">BET03_11760</name>
</gene>
<evidence type="ECO:0000256" key="2">
    <source>
        <dbReference type="PROSITE-ProRule" id="PRU00284"/>
    </source>
</evidence>
<dbReference type="CDD" id="cd18773">
    <property type="entry name" value="PDC1_HK_sensor"/>
    <property type="match status" value="1"/>
</dbReference>
<dbReference type="InterPro" id="IPR004089">
    <property type="entry name" value="MCPsignal_dom"/>
</dbReference>
<evidence type="ECO:0000259" key="5">
    <source>
        <dbReference type="PROSITE" id="PS50111"/>
    </source>
</evidence>
<dbReference type="GO" id="GO:0007165">
    <property type="term" value="P:signal transduction"/>
    <property type="evidence" value="ECO:0007669"/>
    <property type="project" value="UniProtKB-KW"/>
</dbReference>
<dbReference type="SMART" id="SM00283">
    <property type="entry name" value="MA"/>
    <property type="match status" value="1"/>
</dbReference>
<feature type="domain" description="Methyl-accepting transducer" evidence="5">
    <location>
        <begin position="133"/>
        <end position="383"/>
    </location>
</feature>
<feature type="coiled-coil region" evidence="3">
    <location>
        <begin position="274"/>
        <end position="301"/>
    </location>
</feature>
<dbReference type="GO" id="GO:0016020">
    <property type="term" value="C:membrane"/>
    <property type="evidence" value="ECO:0007669"/>
    <property type="project" value="InterPro"/>
</dbReference>
<protein>
    <recommendedName>
        <fullName evidence="9">Methyl-accepting transducer domain-containing protein</fullName>
    </recommendedName>
</protein>